<evidence type="ECO:0000313" key="1">
    <source>
        <dbReference type="EMBL" id="EJW82512.1"/>
    </source>
</evidence>
<dbReference type="AlphaFoldDB" id="J9EZ82"/>
<gene>
    <name evidence="1" type="ORF">WUBG_06578</name>
</gene>
<organism evidence="1 2">
    <name type="scientific">Wuchereria bancrofti</name>
    <dbReference type="NCBI Taxonomy" id="6293"/>
    <lineage>
        <taxon>Eukaryota</taxon>
        <taxon>Metazoa</taxon>
        <taxon>Ecdysozoa</taxon>
        <taxon>Nematoda</taxon>
        <taxon>Chromadorea</taxon>
        <taxon>Rhabditida</taxon>
        <taxon>Spirurina</taxon>
        <taxon>Spiruromorpha</taxon>
        <taxon>Filarioidea</taxon>
        <taxon>Onchocercidae</taxon>
        <taxon>Wuchereria</taxon>
    </lineage>
</organism>
<name>J9EZ82_WUCBA</name>
<dbReference type="Proteomes" id="UP000004810">
    <property type="component" value="Unassembled WGS sequence"/>
</dbReference>
<evidence type="ECO:0000313" key="2">
    <source>
        <dbReference type="Proteomes" id="UP000004810"/>
    </source>
</evidence>
<protein>
    <submittedName>
        <fullName evidence="1">Uncharacterized protein</fullName>
    </submittedName>
</protein>
<comment type="caution">
    <text evidence="1">The sequence shown here is derived from an EMBL/GenBank/DDBJ whole genome shotgun (WGS) entry which is preliminary data.</text>
</comment>
<reference evidence="2" key="1">
    <citation type="submission" date="2012-08" db="EMBL/GenBank/DDBJ databases">
        <title>The Genome Sequence of Wuchereria bancrofti.</title>
        <authorList>
            <person name="Nutman T.B."/>
            <person name="Fink D.L."/>
            <person name="Russ C."/>
            <person name="Young S."/>
            <person name="Zeng Q."/>
            <person name="Koehrsen M."/>
            <person name="Alvarado L."/>
            <person name="Berlin A."/>
            <person name="Chapman S.B."/>
            <person name="Chen Z."/>
            <person name="Freedman E."/>
            <person name="Gellesch M."/>
            <person name="Goldberg J."/>
            <person name="Griggs A."/>
            <person name="Gujja S."/>
            <person name="Heilman E.R."/>
            <person name="Heiman D."/>
            <person name="Hepburn T."/>
            <person name="Howarth C."/>
            <person name="Jen D."/>
            <person name="Larson L."/>
            <person name="Lewis B."/>
            <person name="Mehta T."/>
            <person name="Park D."/>
            <person name="Pearson M."/>
            <person name="Roberts A."/>
            <person name="Saif S."/>
            <person name="Shea T."/>
            <person name="Shenoy N."/>
            <person name="Sisk P."/>
            <person name="Stolte C."/>
            <person name="Sykes S."/>
            <person name="Walk T."/>
            <person name="White J."/>
            <person name="Yandava C."/>
            <person name="Haas B."/>
            <person name="Henn M.R."/>
            <person name="Nusbaum C."/>
            <person name="Birren B."/>
        </authorList>
    </citation>
    <scope>NUCLEOTIDE SEQUENCE [LARGE SCALE GENOMIC DNA]</scope>
    <source>
        <strain evidence="2">NA</strain>
    </source>
</reference>
<proteinExistence type="predicted"/>
<sequence>MKRAFRSVYADIYVKDAHRVRGTPRVARPWRPKVIAWAGPAAFYRNRLVF</sequence>
<dbReference type="EMBL" id="ADBV01002825">
    <property type="protein sequence ID" value="EJW82512.1"/>
    <property type="molecule type" value="Genomic_DNA"/>
</dbReference>
<accession>J9EZ82</accession>